<evidence type="ECO:0000313" key="6">
    <source>
        <dbReference type="EMBL" id="KAL1504734.1"/>
    </source>
</evidence>
<comment type="catalytic activity">
    <reaction evidence="4">
        <text>Hydrolysis of terminal, non-reducing alpha-D-galactose residues in alpha-D-galactosides, including galactose oligosaccharides, galactomannans and galactolipids.</text>
        <dbReference type="EC" id="3.2.1.22"/>
    </reaction>
</comment>
<evidence type="ECO:0000313" key="7">
    <source>
        <dbReference type="Proteomes" id="UP001515480"/>
    </source>
</evidence>
<protein>
    <recommendedName>
        <fullName evidence="4">Alpha-galactosidase</fullName>
        <ecNumber evidence="4">3.2.1.22</ecNumber>
    </recommendedName>
    <alternativeName>
        <fullName evidence="4">Melibiase</fullName>
    </alternativeName>
</protein>
<dbReference type="PANTHER" id="PTHR11452">
    <property type="entry name" value="ALPHA-GALACTOSIDASE/ALPHA-N-ACETYLGALACTOSAMINIDASE"/>
    <property type="match status" value="1"/>
</dbReference>
<dbReference type="GO" id="GO:0016139">
    <property type="term" value="P:glycoside catabolic process"/>
    <property type="evidence" value="ECO:0007669"/>
    <property type="project" value="TreeGrafter"/>
</dbReference>
<comment type="similarity">
    <text evidence="1 4">Belongs to the glycosyl hydrolase 27 family.</text>
</comment>
<dbReference type="EMBL" id="JBGBPQ010000019">
    <property type="protein sequence ID" value="KAL1504734.1"/>
    <property type="molecule type" value="Genomic_DNA"/>
</dbReference>
<organism evidence="6 7">
    <name type="scientific">Prymnesium parvum</name>
    <name type="common">Toxic golden alga</name>
    <dbReference type="NCBI Taxonomy" id="97485"/>
    <lineage>
        <taxon>Eukaryota</taxon>
        <taxon>Haptista</taxon>
        <taxon>Haptophyta</taxon>
        <taxon>Prymnesiophyceae</taxon>
        <taxon>Prymnesiales</taxon>
        <taxon>Prymnesiaceae</taxon>
        <taxon>Prymnesium</taxon>
    </lineage>
</organism>
<dbReference type="InterPro" id="IPR000111">
    <property type="entry name" value="Glyco_hydro_27/36_CS"/>
</dbReference>
<dbReference type="InterPro" id="IPR013785">
    <property type="entry name" value="Aldolase_TIM"/>
</dbReference>
<reference evidence="6 7" key="1">
    <citation type="journal article" date="2024" name="Science">
        <title>Giant polyketide synthase enzymes in the biosynthesis of giant marine polyether toxins.</title>
        <authorList>
            <person name="Fallon T.R."/>
            <person name="Shende V.V."/>
            <person name="Wierzbicki I.H."/>
            <person name="Pendleton A.L."/>
            <person name="Watervoot N.F."/>
            <person name="Auber R.P."/>
            <person name="Gonzalez D.J."/>
            <person name="Wisecaver J.H."/>
            <person name="Moore B.S."/>
        </authorList>
    </citation>
    <scope>NUCLEOTIDE SEQUENCE [LARGE SCALE GENOMIC DNA]</scope>
    <source>
        <strain evidence="6 7">12B1</strain>
    </source>
</reference>
<dbReference type="GO" id="GO:0004557">
    <property type="term" value="F:alpha-galactosidase activity"/>
    <property type="evidence" value="ECO:0007669"/>
    <property type="project" value="UniProtKB-EC"/>
</dbReference>
<dbReference type="AlphaFoldDB" id="A0AB34IT83"/>
<sequence>MSPRLRHALTALFLVADRGKAADALTSSGAREHAAKLARTPPMGWMSWEIFRCDVDCDHDPEGCISETLYKAQADAMVSGGFAAAGYRSIHMDDCWEQKEPPRDPVTGRLRADPKRFPSGMKALGGYFHARNLSFAAYTAESPTTCGGYPASANHEEIDAKTFAEWGVDYMKVDGCGPATYYEHGYAAMGSALQRSGRQIVYSCSWPAYTGENESAKPFQTYIDDGCNLWRNYQDIQCSWESLADIIKHWGDYGEALQPWAGPDGPFGGHWHDMDMLLIGGRKADGTPCVSLDEERTQMAIWAISASPLIMGNDMRNVTAESKAILFNSDAIAVSQDRLGKMGRRLTDDTPTQVWAREMSPSPQHTRRAAVALYHRGGPPSVPPAGECPDWSHTRNGYLEACDGDSVGSFKNLTVTEAKRECCSNAACAGFSISIPRHDTRGSGRFHGNVRCGVIKSASYDGYSKAPHLLSPSSTTAATDITLNFSSVPGFSADLPTGVLNIWTGSRSTGLVGQYTAKAVPVHGTAFIVIEQ</sequence>
<dbReference type="SUPFAM" id="SSF51445">
    <property type="entry name" value="(Trans)glycosidases"/>
    <property type="match status" value="1"/>
</dbReference>
<keyword evidence="7" id="KW-1185">Reference proteome</keyword>
<keyword evidence="3 4" id="KW-0326">Glycosidase</keyword>
<evidence type="ECO:0000256" key="1">
    <source>
        <dbReference type="ARBA" id="ARBA00009743"/>
    </source>
</evidence>
<dbReference type="Pfam" id="PF16499">
    <property type="entry name" value="Melibiase_2"/>
    <property type="match status" value="1"/>
</dbReference>
<keyword evidence="5" id="KW-0732">Signal</keyword>
<evidence type="ECO:0000256" key="5">
    <source>
        <dbReference type="SAM" id="SignalP"/>
    </source>
</evidence>
<dbReference type="EC" id="3.2.1.22" evidence="4"/>
<dbReference type="PANTHER" id="PTHR11452:SF83">
    <property type="entry name" value="ALPHA-GALACTOSIDASE"/>
    <property type="match status" value="1"/>
</dbReference>
<evidence type="ECO:0000256" key="3">
    <source>
        <dbReference type="ARBA" id="ARBA00023295"/>
    </source>
</evidence>
<dbReference type="PRINTS" id="PR00740">
    <property type="entry name" value="GLHYDRLASE27"/>
</dbReference>
<proteinExistence type="inferred from homology"/>
<feature type="signal peptide" evidence="5">
    <location>
        <begin position="1"/>
        <end position="21"/>
    </location>
</feature>
<dbReference type="GO" id="GO:0005737">
    <property type="term" value="C:cytoplasm"/>
    <property type="evidence" value="ECO:0007669"/>
    <property type="project" value="TreeGrafter"/>
</dbReference>
<evidence type="ECO:0000256" key="2">
    <source>
        <dbReference type="ARBA" id="ARBA00022801"/>
    </source>
</evidence>
<dbReference type="InterPro" id="IPR017853">
    <property type="entry name" value="GH"/>
</dbReference>
<accession>A0AB34IT83</accession>
<name>A0AB34IT83_PRYPA</name>
<keyword evidence="2 4" id="KW-0378">Hydrolase</keyword>
<keyword evidence="4" id="KW-1015">Disulfide bond</keyword>
<evidence type="ECO:0000256" key="4">
    <source>
        <dbReference type="RuleBase" id="RU361168"/>
    </source>
</evidence>
<dbReference type="PROSITE" id="PS00512">
    <property type="entry name" value="ALPHA_GALACTOSIDASE"/>
    <property type="match status" value="1"/>
</dbReference>
<dbReference type="Gene3D" id="3.20.20.70">
    <property type="entry name" value="Aldolase class I"/>
    <property type="match status" value="1"/>
</dbReference>
<dbReference type="GO" id="GO:0009311">
    <property type="term" value="P:oligosaccharide metabolic process"/>
    <property type="evidence" value="ECO:0007669"/>
    <property type="project" value="TreeGrafter"/>
</dbReference>
<dbReference type="CDD" id="cd14792">
    <property type="entry name" value="GH27"/>
    <property type="match status" value="1"/>
</dbReference>
<dbReference type="FunFam" id="3.20.20.70:FF:000197">
    <property type="entry name" value="Alpha-galactosidase"/>
    <property type="match status" value="1"/>
</dbReference>
<gene>
    <name evidence="6" type="ORF">AB1Y20_008512</name>
</gene>
<dbReference type="Proteomes" id="UP001515480">
    <property type="component" value="Unassembled WGS sequence"/>
</dbReference>
<feature type="chain" id="PRO_5044204550" description="Alpha-galactosidase" evidence="5">
    <location>
        <begin position="22"/>
        <end position="532"/>
    </location>
</feature>
<comment type="caution">
    <text evidence="6">The sequence shown here is derived from an EMBL/GenBank/DDBJ whole genome shotgun (WGS) entry which is preliminary data.</text>
</comment>
<dbReference type="InterPro" id="IPR002241">
    <property type="entry name" value="Glyco_hydro_27"/>
</dbReference>